<evidence type="ECO:0000259" key="2">
    <source>
        <dbReference type="Pfam" id="PF13401"/>
    </source>
</evidence>
<feature type="transmembrane region" description="Helical" evidence="1">
    <location>
        <begin position="446"/>
        <end position="468"/>
    </location>
</feature>
<feature type="transmembrane region" description="Helical" evidence="1">
    <location>
        <begin position="474"/>
        <end position="494"/>
    </location>
</feature>
<dbReference type="Gene3D" id="3.40.50.300">
    <property type="entry name" value="P-loop containing nucleotide triphosphate hydrolases"/>
    <property type="match status" value="1"/>
</dbReference>
<dbReference type="SUPFAM" id="SSF52540">
    <property type="entry name" value="P-loop containing nucleoside triphosphate hydrolases"/>
    <property type="match status" value="1"/>
</dbReference>
<feature type="transmembrane region" description="Helical" evidence="1">
    <location>
        <begin position="396"/>
        <end position="425"/>
    </location>
</feature>
<dbReference type="InterPro" id="IPR049945">
    <property type="entry name" value="AAA_22"/>
</dbReference>
<feature type="transmembrane region" description="Helical" evidence="1">
    <location>
        <begin position="325"/>
        <end position="347"/>
    </location>
</feature>
<evidence type="ECO:0000256" key="1">
    <source>
        <dbReference type="SAM" id="Phobius"/>
    </source>
</evidence>
<feature type="transmembrane region" description="Helical" evidence="1">
    <location>
        <begin position="368"/>
        <end position="390"/>
    </location>
</feature>
<gene>
    <name evidence="3" type="ORF">SAMN05216271_1658</name>
</gene>
<dbReference type="Proteomes" id="UP000243413">
    <property type="component" value="Chromosome I"/>
</dbReference>
<dbReference type="AlphaFoldDB" id="A0A1H1R8I2"/>
<evidence type="ECO:0000313" key="3">
    <source>
        <dbReference type="EMBL" id="SDS31990.1"/>
    </source>
</evidence>
<evidence type="ECO:0000313" key="4">
    <source>
        <dbReference type="Proteomes" id="UP000243413"/>
    </source>
</evidence>
<dbReference type="GO" id="GO:0016887">
    <property type="term" value="F:ATP hydrolysis activity"/>
    <property type="evidence" value="ECO:0007669"/>
    <property type="project" value="InterPro"/>
</dbReference>
<name>A0A1H1R8I2_9GAMM</name>
<reference evidence="4" key="1">
    <citation type="submission" date="2016-10" db="EMBL/GenBank/DDBJ databases">
        <authorList>
            <person name="Varghese N."/>
            <person name="Submissions S."/>
        </authorList>
    </citation>
    <scope>NUCLEOTIDE SEQUENCE [LARGE SCALE GENOMIC DNA]</scope>
    <source>
        <strain evidence="4">JCM 14963</strain>
    </source>
</reference>
<keyword evidence="1" id="KW-0812">Transmembrane</keyword>
<feature type="transmembrane region" description="Helical" evidence="1">
    <location>
        <begin position="525"/>
        <end position="546"/>
    </location>
</feature>
<keyword evidence="1" id="KW-0472">Membrane</keyword>
<dbReference type="InterPro" id="IPR027417">
    <property type="entry name" value="P-loop_NTPase"/>
</dbReference>
<dbReference type="Pfam" id="PF13401">
    <property type="entry name" value="AAA_22"/>
    <property type="match status" value="1"/>
</dbReference>
<proteinExistence type="predicted"/>
<accession>A0A1H1R8I2</accession>
<sequence>MLHIRGDRVLKRVIWLLTACLMLGLVEARAATAEFTDCRDETALLRSLERERAAVNAQRRVFDSIYSDQFAADLTIEQAVAPTSTQLGQWNWPEQIDCPSLEEQYQSARAGLLRSQQRLSRQQAVWLDQPEAVRDALSRVWESRQRLTAQAAALRAASEADSSPALTASLAAAEQVQGRLSELRREFFSQLSALHLEVTPGRIAEWLALWRQSYEIRPAAGQPDAQTLSALAPVQQQLLLDYYRLARHDVLVQRNALNSVRGWLWQERARAFAQLDPRETRHLLAEEMRAFTTRLTWLFSDVRLSYLDTGGAGGRTSLWLTLVEYLFGILAAVALVVLARASAAPAARLQSRFAHWSRKRRLASRLSRVTASVPLLLPWLVGLLGLQVLYELYTHYHLALLTLLTPLARLFILYGLLCLVGEWLLQRIAQQAGSFLNQEQLTQVQRAARVSAAVLVLFLLAKDFVALGVGPSSLLDWCRVLSLLGILLALGLLLRCRRQDFIDALKSVLPSRFDDTLDLLLSERYFLLIAPITAPPLLVALLATFLHKSLFDYDWYRRLFARSFKLRAAATESAQPELESDAQALAGYEHWFLESGDAQIPFIDSGLYSHVRKGLDAWLEDKSSENSLLLTGPRGAGKSAVLQQLSQALGEEHSELQVRLCNVTGKLCTRDEVLALLGDALQCDLTAGPPALVHTDAERQPTLVILDNAQNLFLRRVGGLSGWETLLGLVNTRIENVFWLVAINNQSWAYLSNIYGRDYQFRKVRTTRRWSQNEVRSLILSRNHLSGYKIRYDDILLATRGPEAGNIRNAEQLYFSLLWDACQGNPLLALRLWLRSIHLQGNTVVVGLPDEVSAAALEQMDNDLHFAYAAIMIHENMTSDELVTVTALPERVVRAALKSGYDAGFLQRSDNKRYRIVPLWYPPIMRLLARKNLLHE</sequence>
<protein>
    <submittedName>
        <fullName evidence="3">AAA domain-containing protein</fullName>
    </submittedName>
</protein>
<dbReference type="STRING" id="472181.SAMN05216271_1658"/>
<feature type="domain" description="ORC1/DEAH AAA+ ATPase" evidence="2">
    <location>
        <begin position="623"/>
        <end position="731"/>
    </location>
</feature>
<dbReference type="EMBL" id="LT629763">
    <property type="protein sequence ID" value="SDS31990.1"/>
    <property type="molecule type" value="Genomic_DNA"/>
</dbReference>
<organism evidence="3 4">
    <name type="scientific">Halopseudomonas sabulinigri</name>
    <dbReference type="NCBI Taxonomy" id="472181"/>
    <lineage>
        <taxon>Bacteria</taxon>
        <taxon>Pseudomonadati</taxon>
        <taxon>Pseudomonadota</taxon>
        <taxon>Gammaproteobacteria</taxon>
        <taxon>Pseudomonadales</taxon>
        <taxon>Pseudomonadaceae</taxon>
        <taxon>Halopseudomonas</taxon>
    </lineage>
</organism>
<keyword evidence="1" id="KW-1133">Transmembrane helix</keyword>